<feature type="compositionally biased region" description="Low complexity" evidence="1">
    <location>
        <begin position="103"/>
        <end position="116"/>
    </location>
</feature>
<dbReference type="Pfam" id="PF04972">
    <property type="entry name" value="BON"/>
    <property type="match status" value="1"/>
</dbReference>
<dbReference type="PANTHER" id="PTHR34606">
    <property type="entry name" value="BON DOMAIN-CONTAINING PROTEIN"/>
    <property type="match status" value="1"/>
</dbReference>
<feature type="compositionally biased region" description="Gly residues" evidence="1">
    <location>
        <begin position="14"/>
        <end position="24"/>
    </location>
</feature>
<name>A0A840HQ28_9SPHN</name>
<feature type="compositionally biased region" description="Basic and acidic residues" evidence="1">
    <location>
        <begin position="1"/>
        <end position="12"/>
    </location>
</feature>
<comment type="caution">
    <text evidence="3">The sequence shown here is derived from an EMBL/GenBank/DDBJ whole genome shotgun (WGS) entry which is preliminary data.</text>
</comment>
<organism evidence="3 4">
    <name type="scientific">Rhizorhapis suberifaciens</name>
    <name type="common">corky root of lettuce</name>
    <dbReference type="NCBI Taxonomy" id="13656"/>
    <lineage>
        <taxon>Bacteria</taxon>
        <taxon>Pseudomonadati</taxon>
        <taxon>Pseudomonadota</taxon>
        <taxon>Alphaproteobacteria</taxon>
        <taxon>Sphingomonadales</taxon>
        <taxon>Sphingomonadaceae</taxon>
        <taxon>Rhizorhapis</taxon>
    </lineage>
</organism>
<reference evidence="3 4" key="1">
    <citation type="submission" date="2020-08" db="EMBL/GenBank/DDBJ databases">
        <title>Genomic Encyclopedia of Type Strains, Phase IV (KMG-IV): sequencing the most valuable type-strain genomes for metagenomic binning, comparative biology and taxonomic classification.</title>
        <authorList>
            <person name="Goeker M."/>
        </authorList>
    </citation>
    <scope>NUCLEOTIDE SEQUENCE [LARGE SCALE GENOMIC DNA]</scope>
    <source>
        <strain evidence="3 4">DSM 7465</strain>
    </source>
</reference>
<gene>
    <name evidence="3" type="ORF">HNQ99_000305</name>
</gene>
<dbReference type="Proteomes" id="UP000575068">
    <property type="component" value="Unassembled WGS sequence"/>
</dbReference>
<sequence length="295" mass="31988">MADRWRDEERYRRGSGGEYRGGQYGSDYGRSRGGRDYGRSSESESGYGRDYYGGGIGGGSEDYYRPGSFGYGREGASGAEYGQRGRSIYDRDEDEWGRGGWQGSRSYAGSGSTSYGRTGGDWSRRSSGAYGSREAGREEEDRGWWDRAGDEVRSWFGDDDAERRRRMDEYRGRGPKGYTRSDDRIREDVCDRLCDDPRVDASNIEVTVSNGEVTLAGTVDARDVKRRAEDCAEDVSGVKNVQNNLRVQMQSASLGSTTGASSMATGSIGATGTAGTGTSTGAGSTTTGARSKQTT</sequence>
<feature type="region of interest" description="Disordered" evidence="1">
    <location>
        <begin position="1"/>
        <end position="143"/>
    </location>
</feature>
<dbReference type="RefSeq" id="WP_184473868.1">
    <property type="nucleotide sequence ID" value="NZ_JACHOV010000001.1"/>
</dbReference>
<evidence type="ECO:0000313" key="3">
    <source>
        <dbReference type="EMBL" id="MBB4640025.1"/>
    </source>
</evidence>
<dbReference type="InterPro" id="IPR051686">
    <property type="entry name" value="Lipoprotein_DolP"/>
</dbReference>
<protein>
    <submittedName>
        <fullName evidence="3">Osmotically-inducible protein OsmY</fullName>
    </submittedName>
</protein>
<feature type="compositionally biased region" description="Basic and acidic residues" evidence="1">
    <location>
        <begin position="134"/>
        <end position="143"/>
    </location>
</feature>
<feature type="compositionally biased region" description="Basic and acidic residues" evidence="1">
    <location>
        <begin position="29"/>
        <end position="42"/>
    </location>
</feature>
<feature type="compositionally biased region" description="Gly residues" evidence="1">
    <location>
        <begin position="51"/>
        <end position="60"/>
    </location>
</feature>
<dbReference type="SMART" id="SM00749">
    <property type="entry name" value="BON"/>
    <property type="match status" value="1"/>
</dbReference>
<dbReference type="InterPro" id="IPR007055">
    <property type="entry name" value="BON_dom"/>
</dbReference>
<evidence type="ECO:0000313" key="4">
    <source>
        <dbReference type="Proteomes" id="UP000575068"/>
    </source>
</evidence>
<evidence type="ECO:0000259" key="2">
    <source>
        <dbReference type="PROSITE" id="PS50914"/>
    </source>
</evidence>
<keyword evidence="4" id="KW-1185">Reference proteome</keyword>
<evidence type="ECO:0000256" key="1">
    <source>
        <dbReference type="SAM" id="MobiDB-lite"/>
    </source>
</evidence>
<dbReference type="NCBIfam" id="NF033157">
    <property type="entry name" value="SWFGD_domain"/>
    <property type="match status" value="1"/>
</dbReference>
<feature type="domain" description="BON" evidence="2">
    <location>
        <begin position="181"/>
        <end position="249"/>
    </location>
</feature>
<dbReference type="PANTHER" id="PTHR34606:SF15">
    <property type="entry name" value="BON DOMAIN-CONTAINING PROTEIN"/>
    <property type="match status" value="1"/>
</dbReference>
<feature type="compositionally biased region" description="Low complexity" evidence="1">
    <location>
        <begin position="252"/>
        <end position="271"/>
    </location>
</feature>
<dbReference type="EMBL" id="JACHOV010000001">
    <property type="protein sequence ID" value="MBB4640025.1"/>
    <property type="molecule type" value="Genomic_DNA"/>
</dbReference>
<feature type="region of interest" description="Disordered" evidence="1">
    <location>
        <begin position="252"/>
        <end position="295"/>
    </location>
</feature>
<dbReference type="PROSITE" id="PS50914">
    <property type="entry name" value="BON"/>
    <property type="match status" value="1"/>
</dbReference>
<dbReference type="Gene3D" id="3.30.1340.30">
    <property type="match status" value="1"/>
</dbReference>
<dbReference type="AlphaFoldDB" id="A0A840HQ28"/>
<dbReference type="InterPro" id="IPR014004">
    <property type="entry name" value="Transpt-assoc_nodulatn_dom_bac"/>
</dbReference>
<dbReference type="InterPro" id="IPR047800">
    <property type="entry name" value="SWFGD_dom"/>
</dbReference>
<accession>A0A840HQ28</accession>
<proteinExistence type="predicted"/>